<dbReference type="RefSeq" id="XP_066802211.1">
    <property type="nucleotide sequence ID" value="XM_066946832.1"/>
</dbReference>
<dbReference type="SUPFAM" id="SSF103473">
    <property type="entry name" value="MFS general substrate transporter"/>
    <property type="match status" value="1"/>
</dbReference>
<feature type="domain" description="Major facilitator superfamily (MFS) profile" evidence="7">
    <location>
        <begin position="65"/>
        <end position="509"/>
    </location>
</feature>
<name>A0AAW0YXK8_9TREE</name>
<dbReference type="KEGG" id="kne:92180984"/>
<accession>A0AAW0YXK8</accession>
<dbReference type="Proteomes" id="UP001388673">
    <property type="component" value="Unassembled WGS sequence"/>
</dbReference>
<evidence type="ECO:0000256" key="2">
    <source>
        <dbReference type="ARBA" id="ARBA00010992"/>
    </source>
</evidence>
<dbReference type="EMBL" id="JBCAWK010000007">
    <property type="protein sequence ID" value="KAK8853025.1"/>
    <property type="molecule type" value="Genomic_DNA"/>
</dbReference>
<sequence>MSHPDRLEIQSAPRRYELSSSITDNDTLDVIDAANNEKYDDRIDEVEKPALVHEGVVMRSPFDDMGFVKTLKVFWKAELIAFIAAFSAAADGYQIQMTGSITLSIWGGVQSLGQGVGMLTTHFVADRWGRTFGFLWLWLVLVGGVLAQTLARDWKVWVAAKLLSGYAVGSVQALTTSYMAEVLAIRTRGTLLITYTIWYDIGQLLASTALKVLANKQPNNYLDLIYTEWAVIVSIMLAVFLYLPESPWWCANHDKHDRGRAILARLNGNIQGYDVDFHYGLIKQTVEIEREAALQLHGPIKGFWHDVRSFNEVITGVNGFRTLVAFFPPATQQISDLSVLSNYASYFAQVAGFADPFLFSLLLALVSIGITVVAFFVTDIIGRRALFLSGVVGTWSCLMIVGGMGLIRHPTLKDNKVTLFFALVWRMVSDLEGTLGRSFAAEAGSSRLRAKTAGISSAGGVAVGVLFSTTVPYMLNAEKANWGLKTCYFFAGISLPMCIAAFFVIPDTSKRTPAELDEMFEKKIRPWRFRGYVTEAELALQAEKERFGKDTQAIQKHSA</sequence>
<feature type="transmembrane region" description="Helical" evidence="6">
    <location>
        <begin position="225"/>
        <end position="243"/>
    </location>
</feature>
<dbReference type="InterPro" id="IPR020846">
    <property type="entry name" value="MFS_dom"/>
</dbReference>
<feature type="transmembrane region" description="Helical" evidence="6">
    <location>
        <begin position="163"/>
        <end position="180"/>
    </location>
</feature>
<dbReference type="InterPro" id="IPR050360">
    <property type="entry name" value="MFS_Sugar_Transporters"/>
</dbReference>
<feature type="transmembrane region" description="Helical" evidence="6">
    <location>
        <begin position="455"/>
        <end position="475"/>
    </location>
</feature>
<dbReference type="Gene3D" id="1.20.1250.20">
    <property type="entry name" value="MFS general substrate transporter like domains"/>
    <property type="match status" value="1"/>
</dbReference>
<evidence type="ECO:0000256" key="1">
    <source>
        <dbReference type="ARBA" id="ARBA00004141"/>
    </source>
</evidence>
<feature type="transmembrane region" description="Helical" evidence="6">
    <location>
        <begin position="487"/>
        <end position="505"/>
    </location>
</feature>
<keyword evidence="9" id="KW-1185">Reference proteome</keyword>
<dbReference type="InterPro" id="IPR036259">
    <property type="entry name" value="MFS_trans_sf"/>
</dbReference>
<organism evidence="8 9">
    <name type="scientific">Kwoniella newhampshirensis</name>
    <dbReference type="NCBI Taxonomy" id="1651941"/>
    <lineage>
        <taxon>Eukaryota</taxon>
        <taxon>Fungi</taxon>
        <taxon>Dikarya</taxon>
        <taxon>Basidiomycota</taxon>
        <taxon>Agaricomycotina</taxon>
        <taxon>Tremellomycetes</taxon>
        <taxon>Tremellales</taxon>
        <taxon>Cryptococcaceae</taxon>
        <taxon>Kwoniella</taxon>
    </lineage>
</organism>
<reference evidence="8 9" key="1">
    <citation type="journal article" date="2024" name="bioRxiv">
        <title>Comparative genomics of Cryptococcus and Kwoniella reveals pathogenesis evolution and contrasting karyotype dynamics via intercentromeric recombination or chromosome fusion.</title>
        <authorList>
            <person name="Coelho M.A."/>
            <person name="David-Palma M."/>
            <person name="Shea T."/>
            <person name="Bowers K."/>
            <person name="McGinley-Smith S."/>
            <person name="Mohammad A.W."/>
            <person name="Gnirke A."/>
            <person name="Yurkov A.M."/>
            <person name="Nowrousian M."/>
            <person name="Sun S."/>
            <person name="Cuomo C.A."/>
            <person name="Heitman J."/>
        </authorList>
    </citation>
    <scope>NUCLEOTIDE SEQUENCE [LARGE SCALE GENOMIC DNA]</scope>
    <source>
        <strain evidence="8 9">CBS 13917</strain>
    </source>
</reference>
<dbReference type="GeneID" id="92180984"/>
<evidence type="ECO:0000256" key="6">
    <source>
        <dbReference type="SAM" id="Phobius"/>
    </source>
</evidence>
<feature type="transmembrane region" description="Helical" evidence="6">
    <location>
        <begin position="357"/>
        <end position="378"/>
    </location>
</feature>
<comment type="similarity">
    <text evidence="2">Belongs to the major facilitator superfamily. Sugar transporter (TC 2.A.1.1) family.</text>
</comment>
<evidence type="ECO:0000256" key="4">
    <source>
        <dbReference type="ARBA" id="ARBA00022989"/>
    </source>
</evidence>
<comment type="subcellular location">
    <subcellularLocation>
        <location evidence="1">Membrane</location>
        <topology evidence="1">Multi-pass membrane protein</topology>
    </subcellularLocation>
</comment>
<dbReference type="GO" id="GO:0005351">
    <property type="term" value="F:carbohydrate:proton symporter activity"/>
    <property type="evidence" value="ECO:0007669"/>
    <property type="project" value="TreeGrafter"/>
</dbReference>
<feature type="transmembrane region" description="Helical" evidence="6">
    <location>
        <begin position="385"/>
        <end position="407"/>
    </location>
</feature>
<dbReference type="InterPro" id="IPR005828">
    <property type="entry name" value="MFS_sugar_transport-like"/>
</dbReference>
<proteinExistence type="inferred from homology"/>
<evidence type="ECO:0000256" key="5">
    <source>
        <dbReference type="ARBA" id="ARBA00023136"/>
    </source>
</evidence>
<keyword evidence="3 6" id="KW-0812">Transmembrane</keyword>
<dbReference type="AlphaFoldDB" id="A0AAW0YXK8"/>
<comment type="caution">
    <text evidence="8">The sequence shown here is derived from an EMBL/GenBank/DDBJ whole genome shotgun (WGS) entry which is preliminary data.</text>
</comment>
<feature type="transmembrane region" description="Helical" evidence="6">
    <location>
        <begin position="131"/>
        <end position="151"/>
    </location>
</feature>
<evidence type="ECO:0000313" key="9">
    <source>
        <dbReference type="Proteomes" id="UP001388673"/>
    </source>
</evidence>
<evidence type="ECO:0000256" key="3">
    <source>
        <dbReference type="ARBA" id="ARBA00022692"/>
    </source>
</evidence>
<keyword evidence="4 6" id="KW-1133">Transmembrane helix</keyword>
<evidence type="ECO:0000313" key="8">
    <source>
        <dbReference type="EMBL" id="KAK8853025.1"/>
    </source>
</evidence>
<dbReference type="GO" id="GO:0016020">
    <property type="term" value="C:membrane"/>
    <property type="evidence" value="ECO:0007669"/>
    <property type="project" value="UniProtKB-SubCell"/>
</dbReference>
<dbReference type="PANTHER" id="PTHR48022">
    <property type="entry name" value="PLASTIDIC GLUCOSE TRANSPORTER 4"/>
    <property type="match status" value="1"/>
</dbReference>
<protein>
    <recommendedName>
        <fullName evidence="7">Major facilitator superfamily (MFS) profile domain-containing protein</fullName>
    </recommendedName>
</protein>
<dbReference type="PANTHER" id="PTHR48022:SF15">
    <property type="entry name" value="ALPHA-GLUCOSIDE TRANSPORTER, PUTATIVE (AFU_ORTHOLOGUE AFUA_5G00500)-RELATED"/>
    <property type="match status" value="1"/>
</dbReference>
<dbReference type="Pfam" id="PF00083">
    <property type="entry name" value="Sugar_tr"/>
    <property type="match status" value="1"/>
</dbReference>
<dbReference type="PROSITE" id="PS50850">
    <property type="entry name" value="MFS"/>
    <property type="match status" value="1"/>
</dbReference>
<evidence type="ECO:0000259" key="7">
    <source>
        <dbReference type="PROSITE" id="PS50850"/>
    </source>
</evidence>
<gene>
    <name evidence="8" type="ORF">IAR55_003726</name>
</gene>
<keyword evidence="5 6" id="KW-0472">Membrane</keyword>